<dbReference type="Gene3D" id="3.40.50.1820">
    <property type="entry name" value="alpha/beta hydrolase"/>
    <property type="match status" value="1"/>
</dbReference>
<organism evidence="6">
    <name type="scientific">Burkholderia sp. (strain CCGE1003)</name>
    <dbReference type="NCBI Taxonomy" id="640512"/>
    <lineage>
        <taxon>Bacteria</taxon>
        <taxon>Pseudomonadati</taxon>
        <taxon>Pseudomonadota</taxon>
        <taxon>Betaproteobacteria</taxon>
        <taxon>Burkholderiales</taxon>
        <taxon>Burkholderiaceae</taxon>
        <taxon>Burkholderia</taxon>
    </lineage>
</organism>
<evidence type="ECO:0000256" key="3">
    <source>
        <dbReference type="ARBA" id="ARBA00022525"/>
    </source>
</evidence>
<dbReference type="Gene3D" id="4.10.220.110">
    <property type="match status" value="1"/>
</dbReference>
<reference evidence="6" key="1">
    <citation type="submission" date="2010-09" db="EMBL/GenBank/DDBJ databases">
        <title>Complete sequence of chromosome2 of Burkholderia sp. CCGE1003.</title>
        <authorList>
            <consortium name="US DOE Joint Genome Institute"/>
            <person name="Lucas S."/>
            <person name="Copeland A."/>
            <person name="Lapidus A."/>
            <person name="Cheng J.-F."/>
            <person name="Bruce D."/>
            <person name="Goodwin L."/>
            <person name="Pitluck S."/>
            <person name="Daligault H."/>
            <person name="Davenport K."/>
            <person name="Detter J.C."/>
            <person name="Han C."/>
            <person name="Tapia R."/>
            <person name="Land M."/>
            <person name="Hauser L."/>
            <person name="Jeffries C."/>
            <person name="Kyrpides N."/>
            <person name="Ivanova N."/>
            <person name="Ovchinnikova G."/>
            <person name="Martinez-Romero E."/>
            <person name="Rogel M.A."/>
            <person name="Auchtung J."/>
            <person name="Tiedje J.M."/>
            <person name="Woyke T."/>
        </authorList>
    </citation>
    <scope>NUCLEOTIDE SEQUENCE</scope>
    <source>
        <strain evidence="6">CCGE1003</strain>
    </source>
</reference>
<dbReference type="EMBL" id="CP002218">
    <property type="protein sequence ID" value="ADN61676.1"/>
    <property type="molecule type" value="Genomic_DNA"/>
</dbReference>
<dbReference type="Gene3D" id="2.40.50.230">
    <property type="entry name" value="Gp5 N-terminal domain"/>
    <property type="match status" value="1"/>
</dbReference>
<keyword evidence="3" id="KW-0964">Secreted</keyword>
<feature type="domain" description="Gp5/Type VI secretion system Vgr C-terminal trimerisation" evidence="5">
    <location>
        <begin position="627"/>
        <end position="738"/>
    </location>
</feature>
<gene>
    <name evidence="6" type="ordered locus">BC1003_5763</name>
</gene>
<feature type="domain" description="Gp5/Type VI secretion system Vgr protein OB-fold" evidence="4">
    <location>
        <begin position="561"/>
        <end position="611"/>
    </location>
</feature>
<evidence type="ECO:0000256" key="2">
    <source>
        <dbReference type="ARBA" id="ARBA00005558"/>
    </source>
</evidence>
<dbReference type="HOGENOM" id="CLU_004121_7_3_4"/>
<dbReference type="InterPro" id="IPR017847">
    <property type="entry name" value="T6SS_RhsGE_Vgr_subset"/>
</dbReference>
<dbReference type="PANTHER" id="PTHR32305">
    <property type="match status" value="1"/>
</dbReference>
<proteinExistence type="inferred from homology"/>
<comment type="similarity">
    <text evidence="2">Belongs to the VgrG protein family.</text>
</comment>
<dbReference type="PANTHER" id="PTHR32305:SF15">
    <property type="entry name" value="PROTEIN RHSA-RELATED"/>
    <property type="match status" value="1"/>
</dbReference>
<dbReference type="GO" id="GO:0005576">
    <property type="term" value="C:extracellular region"/>
    <property type="evidence" value="ECO:0007669"/>
    <property type="project" value="UniProtKB-SubCell"/>
</dbReference>
<dbReference type="InterPro" id="IPR006531">
    <property type="entry name" value="Gp5/Vgr_OB"/>
</dbReference>
<evidence type="ECO:0000256" key="1">
    <source>
        <dbReference type="ARBA" id="ARBA00004613"/>
    </source>
</evidence>
<name>E1TGL0_BURSG</name>
<dbReference type="InterPro" id="IPR037026">
    <property type="entry name" value="Vgr_OB-fold_dom_sf"/>
</dbReference>
<accession>E1TGL0</accession>
<dbReference type="STRING" id="640512.BC1003_5763"/>
<dbReference type="InterPro" id="IPR054030">
    <property type="entry name" value="Gp5_Vgr_C"/>
</dbReference>
<evidence type="ECO:0000313" key="6">
    <source>
        <dbReference type="EMBL" id="ADN61676.1"/>
    </source>
</evidence>
<dbReference type="Gene3D" id="3.55.50.10">
    <property type="entry name" value="Baseplate protein-like domains"/>
    <property type="match status" value="1"/>
</dbReference>
<dbReference type="Pfam" id="PF22178">
    <property type="entry name" value="Gp5_trimer_C"/>
    <property type="match status" value="1"/>
</dbReference>
<evidence type="ECO:0000259" key="4">
    <source>
        <dbReference type="Pfam" id="PF04717"/>
    </source>
</evidence>
<dbReference type="eggNOG" id="COG4104">
    <property type="taxonomic scope" value="Bacteria"/>
</dbReference>
<dbReference type="SUPFAM" id="SSF69279">
    <property type="entry name" value="Phage tail proteins"/>
    <property type="match status" value="2"/>
</dbReference>
<dbReference type="Gene3D" id="2.20.220.20">
    <property type="match status" value="1"/>
</dbReference>
<dbReference type="SUPFAM" id="SSF69349">
    <property type="entry name" value="Phage fibre proteins"/>
    <property type="match status" value="1"/>
</dbReference>
<dbReference type="Pfam" id="PF04717">
    <property type="entry name" value="Phage_base_V"/>
    <property type="match status" value="1"/>
</dbReference>
<dbReference type="SUPFAM" id="SSF53474">
    <property type="entry name" value="alpha/beta-Hydrolases"/>
    <property type="match status" value="1"/>
</dbReference>
<dbReference type="NCBIfam" id="TIGR03361">
    <property type="entry name" value="VI_Rhs_Vgr"/>
    <property type="match status" value="1"/>
</dbReference>
<dbReference type="Pfam" id="PF05954">
    <property type="entry name" value="Phage_GPD"/>
    <property type="match status" value="1"/>
</dbReference>
<protein>
    <submittedName>
        <fullName evidence="6">Type VI secretion system Vgr family protein</fullName>
    </submittedName>
</protein>
<dbReference type="InterPro" id="IPR050708">
    <property type="entry name" value="T6SS_VgrG/RHS"/>
</dbReference>
<dbReference type="KEGG" id="bgf:BC1003_5763"/>
<dbReference type="Gene3D" id="2.30.110.50">
    <property type="match status" value="1"/>
</dbReference>
<dbReference type="InterPro" id="IPR029058">
    <property type="entry name" value="AB_hydrolase_fold"/>
</dbReference>
<dbReference type="SUPFAM" id="SSF69255">
    <property type="entry name" value="gp5 N-terminal domain-like"/>
    <property type="match status" value="1"/>
</dbReference>
<dbReference type="Pfam" id="PF26363">
    <property type="entry name" value="Phospholipase-like"/>
    <property type="match status" value="1"/>
</dbReference>
<dbReference type="InterPro" id="IPR006533">
    <property type="entry name" value="T6SS_Vgr_RhsGE"/>
</dbReference>
<dbReference type="NCBIfam" id="TIGR01646">
    <property type="entry name" value="vgr_GE"/>
    <property type="match status" value="1"/>
</dbReference>
<comment type="subcellular location">
    <subcellularLocation>
        <location evidence="1">Secreted</location>
    </subcellularLocation>
</comment>
<sequence length="1060" mass="114020">MCLSQSIGRLPNLVLINQSDQPTTFNVFVTLFSLKIPAGSFWESNVSVIFRLRKSAKNKIGICRAGGIMSFNNASDGISGSGGSVAGVLGSAGSLAGLASNVGAISPSAAGVVNQAARAAQLAQTASSLIGKTPAAVADAINTLASKPVLTQQNRFMSIRTPLGPDVLLVTALVADEYLNQLSEIHLDLISQKRDIPIDSLVGQVVSVSLTAERSGVVSALSAKGNAATERYFHGFVISFSRVGNSGTVTRYEMTVVPWLWFLTRSTDCRIFQDKTPPDILTEIFSEFGFTDFELNLQGTYKPFEYIVMYRESYFNFVARLMEQEGIIWWVRHEKDRHVLVITDSNAGFRGIDDLTEIPFYADSAASEKNGISQWNEAFSFRVGKITYRDFNHRTPSTPLLHVEVPSTLRNPNIQNTERYEYHSLYDHGEDGERYARFAMEAEEAQAHHFNGASYVQKLAPGLKFKLVNHPVSAYNNKDFVLLHVRHEAANDYTHESNEFPYRNSFSCLPMDIPYRPERRTPKPYMYGTQSAVVVGPKGAEVHTDGSSVKVHFFWDRRGRQDGSDSMWVRVAQSWAGGGWGGSAMPRTGQEVLVAFNEGDPDNPIIVGRVFNGEKANPYHDTAGRTMGFRSKTINGDGFNELKFSDVAGSEEVFVHAQKDLNAVIKDSETRSIEGGNRLVRLHAGDETKDIAKGSLTETIAKARATTANTIDTKAVGGEAGPGNQTHQATDQIEHRVGSSIITMKPDSIKLSHGASSILINQSGIFLDGPVIHLNQGLFVTPDQALAIQWAQQQAIIAAGLASPDPKVRDAAKRLQASVKAQQMAKLADAVYSPGTAPPGWSNISNDPEALKKFGLRPADLSIPGSNFGAQAYAPDPAVFGDSMKPTVAFKGTEQLTGEDMSNNIAQGQGHESAYYGRAVKIGKTVQASGNASDLDLTGHSLGGGLASAAAEASGSSATTFNAAGLNSGTLSLYGATPVRASITNYRVDGDILTGLQEGKLGPISDATASVMPKAVGEQIDIPGSAMTTLSRHKMAQVNAGMESTVADQQSSLLQILGSH</sequence>
<dbReference type="AlphaFoldDB" id="E1TGL0"/>
<evidence type="ECO:0000259" key="5">
    <source>
        <dbReference type="Pfam" id="PF22178"/>
    </source>
</evidence>
<dbReference type="eggNOG" id="COG3501">
    <property type="taxonomic scope" value="Bacteria"/>
</dbReference>